<gene>
    <name evidence="1" type="ORF">KI387_013818</name>
</gene>
<name>A0AA38CKK6_TAXCH</name>
<keyword evidence="2" id="KW-1185">Reference proteome</keyword>
<evidence type="ECO:0000313" key="1">
    <source>
        <dbReference type="EMBL" id="KAH9302235.1"/>
    </source>
</evidence>
<accession>A0AA38CKK6</accession>
<dbReference type="Proteomes" id="UP000824469">
    <property type="component" value="Unassembled WGS sequence"/>
</dbReference>
<protein>
    <submittedName>
        <fullName evidence="1">Uncharacterized protein</fullName>
    </submittedName>
</protein>
<organism evidence="1 2">
    <name type="scientific">Taxus chinensis</name>
    <name type="common">Chinese yew</name>
    <name type="synonym">Taxus wallichiana var. chinensis</name>
    <dbReference type="NCBI Taxonomy" id="29808"/>
    <lineage>
        <taxon>Eukaryota</taxon>
        <taxon>Viridiplantae</taxon>
        <taxon>Streptophyta</taxon>
        <taxon>Embryophyta</taxon>
        <taxon>Tracheophyta</taxon>
        <taxon>Spermatophyta</taxon>
        <taxon>Pinopsida</taxon>
        <taxon>Pinidae</taxon>
        <taxon>Conifers II</taxon>
        <taxon>Cupressales</taxon>
        <taxon>Taxaceae</taxon>
        <taxon>Taxus</taxon>
    </lineage>
</organism>
<feature type="non-terminal residue" evidence="1">
    <location>
        <position position="51"/>
    </location>
</feature>
<proteinExistence type="predicted"/>
<sequence>MKNESYAVMTGEQAKKKEKVVQLAKISREPPTTIPLIARRGAPIPTSSIPK</sequence>
<reference evidence="1 2" key="1">
    <citation type="journal article" date="2021" name="Nat. Plants">
        <title>The Taxus genome provides insights into paclitaxel biosynthesis.</title>
        <authorList>
            <person name="Xiong X."/>
            <person name="Gou J."/>
            <person name="Liao Q."/>
            <person name="Li Y."/>
            <person name="Zhou Q."/>
            <person name="Bi G."/>
            <person name="Li C."/>
            <person name="Du R."/>
            <person name="Wang X."/>
            <person name="Sun T."/>
            <person name="Guo L."/>
            <person name="Liang H."/>
            <person name="Lu P."/>
            <person name="Wu Y."/>
            <person name="Zhang Z."/>
            <person name="Ro D.K."/>
            <person name="Shang Y."/>
            <person name="Huang S."/>
            <person name="Yan J."/>
        </authorList>
    </citation>
    <scope>NUCLEOTIDE SEQUENCE [LARGE SCALE GENOMIC DNA]</scope>
    <source>
        <strain evidence="1">Ta-2019</strain>
    </source>
</reference>
<comment type="caution">
    <text evidence="1">The sequence shown here is derived from an EMBL/GenBank/DDBJ whole genome shotgun (WGS) entry which is preliminary data.</text>
</comment>
<evidence type="ECO:0000313" key="2">
    <source>
        <dbReference type="Proteomes" id="UP000824469"/>
    </source>
</evidence>
<dbReference type="AlphaFoldDB" id="A0AA38CKK6"/>
<dbReference type="EMBL" id="JAHRHJ020000009">
    <property type="protein sequence ID" value="KAH9302235.1"/>
    <property type="molecule type" value="Genomic_DNA"/>
</dbReference>